<dbReference type="AlphaFoldDB" id="W9QFR5"/>
<evidence type="ECO:0000313" key="2">
    <source>
        <dbReference type="EMBL" id="EXB36046.1"/>
    </source>
</evidence>
<accession>W9QFR5</accession>
<protein>
    <submittedName>
        <fullName evidence="2">Uncharacterized protein</fullName>
    </submittedName>
</protein>
<keyword evidence="3" id="KW-1185">Reference proteome</keyword>
<gene>
    <name evidence="2" type="ORF">L484_018203</name>
</gene>
<evidence type="ECO:0000256" key="1">
    <source>
        <dbReference type="SAM" id="MobiDB-lite"/>
    </source>
</evidence>
<dbReference type="Proteomes" id="UP000030645">
    <property type="component" value="Unassembled WGS sequence"/>
</dbReference>
<name>W9QFR5_9ROSA</name>
<proteinExistence type="predicted"/>
<reference evidence="3" key="1">
    <citation type="submission" date="2013-01" db="EMBL/GenBank/DDBJ databases">
        <title>Draft Genome Sequence of a Mulberry Tree, Morus notabilis C.K. Schneid.</title>
        <authorList>
            <person name="He N."/>
            <person name="Zhao S."/>
        </authorList>
    </citation>
    <scope>NUCLEOTIDE SEQUENCE</scope>
</reference>
<feature type="region of interest" description="Disordered" evidence="1">
    <location>
        <begin position="1"/>
        <end position="20"/>
    </location>
</feature>
<evidence type="ECO:0000313" key="3">
    <source>
        <dbReference type="Proteomes" id="UP000030645"/>
    </source>
</evidence>
<organism evidence="2 3">
    <name type="scientific">Morus notabilis</name>
    <dbReference type="NCBI Taxonomy" id="981085"/>
    <lineage>
        <taxon>Eukaryota</taxon>
        <taxon>Viridiplantae</taxon>
        <taxon>Streptophyta</taxon>
        <taxon>Embryophyta</taxon>
        <taxon>Tracheophyta</taxon>
        <taxon>Spermatophyta</taxon>
        <taxon>Magnoliopsida</taxon>
        <taxon>eudicotyledons</taxon>
        <taxon>Gunneridae</taxon>
        <taxon>Pentapetalae</taxon>
        <taxon>rosids</taxon>
        <taxon>fabids</taxon>
        <taxon>Rosales</taxon>
        <taxon>Moraceae</taxon>
        <taxon>Moreae</taxon>
        <taxon>Morus</taxon>
    </lineage>
</organism>
<sequence>MHFPLQPKLHPRDWKSAPAAAGKKFAAAEFLAERSTSWPRGIGARGRCSAGQFAAADEAARTKKTGYPLQQTIRPLQHPSESEPSKRAHAQARCSAAHIAAQAAALTYVREFYANAKFMTSSRSMVRKTEIKYDARTINKHLDIPVPDLDEINEYIDHPYLDEVVADICPRGCNWSIANEIESTFECHCLD</sequence>
<dbReference type="EMBL" id="KE343571">
    <property type="protein sequence ID" value="EXB36046.1"/>
    <property type="molecule type" value="Genomic_DNA"/>
</dbReference>